<keyword evidence="7 10" id="KW-0564">Palmitate</keyword>
<evidence type="ECO:0000256" key="9">
    <source>
        <dbReference type="ARBA" id="ARBA00023288"/>
    </source>
</evidence>
<sequence length="286" mass="32504">MKFFIRFSSIVLILFFLTGCKVELYSDLSEEEANQMIALLMLRNIDAEKSIIKGSGVTINVEKDDFANAVEVLRQQGLPNKRTENIADLFPPGQLVTSPAQEQAKITYLKEQNIEKMLLSMDGVIIAQVAISESTNVNRREIPPPTASIFIKHAPGINMQSREPEIRRMVQKSISNLTVENISIVMQMADYRHKQAKFLDKTKNGWEWRKYLPWIVVAAIMTSAIVLLIVLRSRPNIWIILLRLNNNDYMSWYGVQVNGCMHLGGEHSSYLNGNRCISNLHLAKAQ</sequence>
<keyword evidence="6 10" id="KW-0472">Membrane</keyword>
<evidence type="ECO:0000256" key="2">
    <source>
        <dbReference type="ARBA" id="ARBA00009509"/>
    </source>
</evidence>
<keyword evidence="9 10" id="KW-0449">Lipoprotein</keyword>
<feature type="transmembrane region" description="Helical" evidence="10">
    <location>
        <begin position="211"/>
        <end position="231"/>
    </location>
</feature>
<proteinExistence type="inferred from homology"/>
<dbReference type="Proteomes" id="UP001176478">
    <property type="component" value="Unassembled WGS sequence"/>
</dbReference>
<keyword evidence="5" id="KW-0653">Protein transport</keyword>
<reference evidence="12" key="2">
    <citation type="journal article" date="2024" name="Int. J. Antimicrob. Agents">
        <title>Identification of a novel Providencia species showing multi-drug-resistant in three patients with hospital-acquired infection.</title>
        <authorList>
            <person name="Yang W."/>
            <person name="Chen J."/>
            <person name="Yang F."/>
            <person name="Ji P."/>
            <person name="Shen S."/>
            <person name="Yin D."/>
            <person name="Hu F."/>
        </authorList>
    </citation>
    <scope>NUCLEOTIDE SEQUENCE</scope>
    <source>
        <strain evidence="12">CRE-138-0111</strain>
    </source>
</reference>
<dbReference type="NCBIfam" id="TIGR02544">
    <property type="entry name" value="III_secr_YscJ"/>
    <property type="match status" value="1"/>
</dbReference>
<comment type="subcellular location">
    <subcellularLocation>
        <location evidence="1">Cell outer membrane</location>
        <topology evidence="1">Lipid-anchor</topology>
    </subcellularLocation>
</comment>
<dbReference type="Gene3D" id="3.30.300.30">
    <property type="match status" value="1"/>
</dbReference>
<keyword evidence="8 10" id="KW-0998">Cell outer membrane</keyword>
<dbReference type="PRINTS" id="PR01338">
    <property type="entry name" value="TYPE3OMKPROT"/>
</dbReference>
<name>A0ABT9AV31_9GAMM</name>
<evidence type="ECO:0000313" key="12">
    <source>
        <dbReference type="EMBL" id="MDO7858519.1"/>
    </source>
</evidence>
<reference evidence="12" key="1">
    <citation type="submission" date="2023-07" db="EMBL/GenBank/DDBJ databases">
        <authorList>
            <person name="Yang W."/>
            <person name="Chen J."/>
            <person name="Ji P."/>
            <person name="Hu F."/>
        </authorList>
    </citation>
    <scope>NUCLEOTIDE SEQUENCE</scope>
    <source>
        <strain evidence="12">CRE-138-0111</strain>
    </source>
</reference>
<accession>A0ABT9AV31</accession>
<dbReference type="InterPro" id="IPR003282">
    <property type="entry name" value="T3SS_SctJ"/>
</dbReference>
<evidence type="ECO:0000259" key="11">
    <source>
        <dbReference type="Pfam" id="PF01514"/>
    </source>
</evidence>
<dbReference type="InterPro" id="IPR006182">
    <property type="entry name" value="FliF_N_dom"/>
</dbReference>
<keyword evidence="10" id="KW-1133">Transmembrane helix</keyword>
<evidence type="ECO:0000256" key="1">
    <source>
        <dbReference type="ARBA" id="ARBA00004459"/>
    </source>
</evidence>
<organism evidence="12 13">
    <name type="scientific">Providencia huashanensis</name>
    <dbReference type="NCBI Taxonomy" id="3037798"/>
    <lineage>
        <taxon>Bacteria</taxon>
        <taxon>Pseudomonadati</taxon>
        <taxon>Pseudomonadota</taxon>
        <taxon>Gammaproteobacteria</taxon>
        <taxon>Enterobacterales</taxon>
        <taxon>Morganellaceae</taxon>
        <taxon>Providencia</taxon>
    </lineage>
</organism>
<dbReference type="InterPro" id="IPR045851">
    <property type="entry name" value="AMP-bd_C_sf"/>
</dbReference>
<evidence type="ECO:0000256" key="3">
    <source>
        <dbReference type="ARBA" id="ARBA00022448"/>
    </source>
</evidence>
<gene>
    <name evidence="12" type="primary">sctJ</name>
    <name evidence="12" type="ORF">Q5E86_19680</name>
</gene>
<keyword evidence="10" id="KW-0812">Transmembrane</keyword>
<keyword evidence="3" id="KW-0813">Transport</keyword>
<dbReference type="InterPro" id="IPR043427">
    <property type="entry name" value="YscJ/FliF"/>
</dbReference>
<protein>
    <recommendedName>
        <fullName evidence="10">Lipoprotein</fullName>
    </recommendedName>
</protein>
<dbReference type="PROSITE" id="PS51257">
    <property type="entry name" value="PROKAR_LIPOPROTEIN"/>
    <property type="match status" value="1"/>
</dbReference>
<dbReference type="EMBL" id="JAUQTG010000015">
    <property type="protein sequence ID" value="MDO7858519.1"/>
    <property type="molecule type" value="Genomic_DNA"/>
</dbReference>
<keyword evidence="13" id="KW-1185">Reference proteome</keyword>
<dbReference type="Gene3D" id="3.30.70.1530">
    <property type="entry name" value="Hypothetical protein rpa1041"/>
    <property type="match status" value="1"/>
</dbReference>
<comment type="caution">
    <text evidence="12">The sequence shown here is derived from an EMBL/GenBank/DDBJ whole genome shotgun (WGS) entry which is preliminary data.</text>
</comment>
<evidence type="ECO:0000256" key="5">
    <source>
        <dbReference type="ARBA" id="ARBA00022927"/>
    </source>
</evidence>
<evidence type="ECO:0000256" key="10">
    <source>
        <dbReference type="RuleBase" id="RU364102"/>
    </source>
</evidence>
<dbReference type="PANTHER" id="PTHR30046:SF3">
    <property type="entry name" value="SECRETION SYSTEM APPARATUS LIPOPROTEIN SSAJ"/>
    <property type="match status" value="1"/>
</dbReference>
<evidence type="ECO:0000256" key="4">
    <source>
        <dbReference type="ARBA" id="ARBA00022729"/>
    </source>
</evidence>
<evidence type="ECO:0000256" key="6">
    <source>
        <dbReference type="ARBA" id="ARBA00023136"/>
    </source>
</evidence>
<feature type="domain" description="Flagellar M-ring N-terminal" evidence="11">
    <location>
        <begin position="22"/>
        <end position="189"/>
    </location>
</feature>
<keyword evidence="4 10" id="KW-0732">Signal</keyword>
<evidence type="ECO:0000313" key="13">
    <source>
        <dbReference type="Proteomes" id="UP001176478"/>
    </source>
</evidence>
<dbReference type="Pfam" id="PF01514">
    <property type="entry name" value="YscJ_FliF"/>
    <property type="match status" value="1"/>
</dbReference>
<evidence type="ECO:0000256" key="8">
    <source>
        <dbReference type="ARBA" id="ARBA00023237"/>
    </source>
</evidence>
<comment type="similarity">
    <text evidence="2 10">Belongs to the YscJ lipoprotein family.</text>
</comment>
<dbReference type="PANTHER" id="PTHR30046">
    <property type="entry name" value="FLAGELLAR M-RING PROTEIN"/>
    <property type="match status" value="1"/>
</dbReference>
<evidence type="ECO:0000256" key="7">
    <source>
        <dbReference type="ARBA" id="ARBA00023139"/>
    </source>
</evidence>